<evidence type="ECO:0000256" key="3">
    <source>
        <dbReference type="ARBA" id="ARBA00022692"/>
    </source>
</evidence>
<dbReference type="Gene3D" id="1.20.1730.10">
    <property type="entry name" value="Sodium/glucose cotransporter"/>
    <property type="match status" value="1"/>
</dbReference>
<evidence type="ECO:0000313" key="8">
    <source>
        <dbReference type="Proteomes" id="UP000440965"/>
    </source>
</evidence>
<evidence type="ECO:0000256" key="4">
    <source>
        <dbReference type="ARBA" id="ARBA00022989"/>
    </source>
</evidence>
<proteinExistence type="inferred from homology"/>
<keyword evidence="7" id="KW-0808">Transferase</keyword>
<feature type="transmembrane region" description="Helical" evidence="6">
    <location>
        <begin position="66"/>
        <end position="87"/>
    </location>
</feature>
<evidence type="ECO:0000256" key="5">
    <source>
        <dbReference type="ARBA" id="ARBA00023136"/>
    </source>
</evidence>
<feature type="transmembrane region" description="Helical" evidence="6">
    <location>
        <begin position="115"/>
        <end position="134"/>
    </location>
</feature>
<feature type="transmembrane region" description="Helical" evidence="6">
    <location>
        <begin position="6"/>
        <end position="27"/>
    </location>
</feature>
<organism evidence="7 8">
    <name type="scientific">Pseudomonas monteilii</name>
    <dbReference type="NCBI Taxonomy" id="76759"/>
    <lineage>
        <taxon>Bacteria</taxon>
        <taxon>Pseudomonadati</taxon>
        <taxon>Pseudomonadota</taxon>
        <taxon>Gammaproteobacteria</taxon>
        <taxon>Pseudomonadales</taxon>
        <taxon>Pseudomonadaceae</taxon>
        <taxon>Pseudomonas</taxon>
    </lineage>
</organism>
<dbReference type="PROSITE" id="PS50283">
    <property type="entry name" value="NA_SOLUT_SYMP_3"/>
    <property type="match status" value="1"/>
</dbReference>
<feature type="transmembrane region" description="Helical" evidence="6">
    <location>
        <begin position="39"/>
        <end position="60"/>
    </location>
</feature>
<protein>
    <submittedName>
        <fullName evidence="7">Hybrid sensor histidine kinase/response regulator</fullName>
    </submittedName>
</protein>
<evidence type="ECO:0000256" key="1">
    <source>
        <dbReference type="ARBA" id="ARBA00004141"/>
    </source>
</evidence>
<dbReference type="GO" id="GO:0016020">
    <property type="term" value="C:membrane"/>
    <property type="evidence" value="ECO:0007669"/>
    <property type="project" value="UniProtKB-SubCell"/>
</dbReference>
<comment type="similarity">
    <text evidence="2">Belongs to the sodium:solute symporter (SSF) (TC 2.A.21) family.</text>
</comment>
<sequence length="231" mass="25037">MSLSSGLIAVVALAYMAVMFAIAFYGDRRSTPLPPKLRAWVYSLSLAVYCTSWTFFGAVGQAAEQLWAFLPIYLGPVLLLIFAPWVLQKMVLISKQQNITSIADFIAARYGKSQTLAVVVALICLVGVLPYIALQLKGIVLGVNLLIGANADATGTRVQDTALVVSLVLALFAIVFGTRSLDVTEHHRGMVLAIAFESLIKLLAFLAVGIFVVFNLYDGFDDLFSQARQSI</sequence>
<keyword evidence="7" id="KW-0418">Kinase</keyword>
<dbReference type="InterPro" id="IPR038377">
    <property type="entry name" value="Na/Glc_symporter_sf"/>
</dbReference>
<keyword evidence="3 6" id="KW-0812">Transmembrane</keyword>
<dbReference type="EMBL" id="WEIK01000012">
    <property type="protein sequence ID" value="MVF50677.1"/>
    <property type="molecule type" value="Genomic_DNA"/>
</dbReference>
<accession>A0A7X3JS22</accession>
<dbReference type="Proteomes" id="UP000440965">
    <property type="component" value="Unassembled WGS sequence"/>
</dbReference>
<evidence type="ECO:0000256" key="6">
    <source>
        <dbReference type="SAM" id="Phobius"/>
    </source>
</evidence>
<dbReference type="AlphaFoldDB" id="A0A7X3JS22"/>
<feature type="transmembrane region" description="Helical" evidence="6">
    <location>
        <begin position="190"/>
        <end position="214"/>
    </location>
</feature>
<keyword evidence="4 6" id="KW-1133">Transmembrane helix</keyword>
<keyword evidence="5 6" id="KW-0472">Membrane</keyword>
<feature type="transmembrane region" description="Helical" evidence="6">
    <location>
        <begin position="161"/>
        <end position="178"/>
    </location>
</feature>
<evidence type="ECO:0000256" key="2">
    <source>
        <dbReference type="ARBA" id="ARBA00006434"/>
    </source>
</evidence>
<comment type="caution">
    <text evidence="7">The sequence shown here is derived from an EMBL/GenBank/DDBJ whole genome shotgun (WGS) entry which is preliminary data.</text>
</comment>
<evidence type="ECO:0000313" key="7">
    <source>
        <dbReference type="EMBL" id="MVF50677.1"/>
    </source>
</evidence>
<dbReference type="InterPro" id="IPR001734">
    <property type="entry name" value="Na/solute_symporter"/>
</dbReference>
<name>A0A7X3JS22_9PSED</name>
<dbReference type="GO" id="GO:0016301">
    <property type="term" value="F:kinase activity"/>
    <property type="evidence" value="ECO:0007669"/>
    <property type="project" value="UniProtKB-KW"/>
</dbReference>
<gene>
    <name evidence="7" type="ORF">F9Z43_15415</name>
</gene>
<feature type="non-terminal residue" evidence="7">
    <location>
        <position position="231"/>
    </location>
</feature>
<reference evidence="7 8" key="1">
    <citation type="submission" date="2019-10" db="EMBL/GenBank/DDBJ databases">
        <title>XDR Pseudomonas monteilii producing IMP-16 from LCR.</title>
        <authorList>
            <person name="Ballaben A."/>
            <person name="Doi Y."/>
        </authorList>
    </citation>
    <scope>NUCLEOTIDE SEQUENCE [LARGE SCALE GENOMIC DNA]</scope>
    <source>
        <strain evidence="7 8">597/14</strain>
    </source>
</reference>
<dbReference type="GO" id="GO:0022857">
    <property type="term" value="F:transmembrane transporter activity"/>
    <property type="evidence" value="ECO:0007669"/>
    <property type="project" value="InterPro"/>
</dbReference>
<comment type="subcellular location">
    <subcellularLocation>
        <location evidence="1">Membrane</location>
        <topology evidence="1">Multi-pass membrane protein</topology>
    </subcellularLocation>
</comment>